<protein>
    <submittedName>
        <fullName evidence="5">DgyrCDS312</fullName>
    </submittedName>
</protein>
<feature type="domain" description="Far11/STRP C-terminal" evidence="4">
    <location>
        <begin position="360"/>
        <end position="716"/>
    </location>
</feature>
<keyword evidence="6" id="KW-1185">Reference proteome</keyword>
<dbReference type="Pfam" id="PF11882">
    <property type="entry name" value="DUF3402"/>
    <property type="match status" value="2"/>
</dbReference>
<proteinExistence type="inferred from homology"/>
<evidence type="ECO:0000313" key="6">
    <source>
        <dbReference type="Proteomes" id="UP000549394"/>
    </source>
</evidence>
<evidence type="ECO:0000256" key="1">
    <source>
        <dbReference type="ARBA" id="ARBA00007062"/>
    </source>
</evidence>
<dbReference type="AlphaFoldDB" id="A0A7I8V5Z5"/>
<evidence type="ECO:0000259" key="4">
    <source>
        <dbReference type="SMART" id="SM01293"/>
    </source>
</evidence>
<dbReference type="PANTHER" id="PTHR13239">
    <property type="entry name" value="PROTEIN REQUIRED FOR HYPHAL ANASTOMOSIS HAM-2"/>
    <property type="match status" value="1"/>
</dbReference>
<dbReference type="InterPro" id="IPR021819">
    <property type="entry name" value="Far11/STRP_C"/>
</dbReference>
<comment type="caution">
    <text evidence="5">The sequence shown here is derived from an EMBL/GenBank/DDBJ whole genome shotgun (WGS) entry which is preliminary data.</text>
</comment>
<dbReference type="SMART" id="SM01292">
    <property type="entry name" value="N1221"/>
    <property type="match status" value="1"/>
</dbReference>
<dbReference type="Pfam" id="PF07923">
    <property type="entry name" value="N1221"/>
    <property type="match status" value="1"/>
</dbReference>
<sequence>MADDMPELQFVYSDSDCYENEIAELYSYTEEIELPIGKEFFEARFGKNWLQVDDHTKREFILSLLNLLDSSDRLTRVEVMRIFLYLVQGVFGECETEYDQREEAIDNSFLLYRNGVFHYFVDELYTEIINATNASSVRKPAVSLADSVHIRLILNVIYTVLESIRTPFASESEERQKIREQFKEELLSLPCGDETLIVCLFGMVTKFCGGSAPHFPMKKVLLLLWKITLFTLGGLSNFHELKNAARRKANLPEWNENSLEVCKKMRASSPPTSAADIIEQSNMVASGLKKTEKMRKQGGLEEDDKELENGPPTPPPAIIRCLPWLPKVRQKDLESFIEHTRDKFVGLTVKGDVTSMAGLPKPIHEGIRVLKNKIYVSLSEIQMKREEEIAKYPLTKGEKEIEQSKAEILYEDLFSSLPQYMIALLKILLAAAPTSKARTDSVNILADVLPEEMPTTVLHSMKLGIDVNRHKEIIVKGISSLILLLLKHFKLNHVYQFEYMSQHLVFANCIPLILKFFNQNIVGYVTAKNTISILDFPRCIIGEQSELTADTLESGDTQTYCWRNLFSCINLLRILNKLTKWKHSRTMMLVIFKSAPILKRAMKILQAMAQLYVLKLLKMQTKYLGRQWRKNNMKIMSAIYQKVRHRLNDDWAYGNDMDARPWDFQAEECALRSNVDRFNSRRYEGNIDPDLTPVDNCLQSVLGKHVELTNEFKRHYKSWLEEEVFSVNIKWDEVLNMQ</sequence>
<dbReference type="EMBL" id="CAJFCJ010000001">
    <property type="protein sequence ID" value="CAD5110958.1"/>
    <property type="molecule type" value="Genomic_DNA"/>
</dbReference>
<dbReference type="Proteomes" id="UP000549394">
    <property type="component" value="Unassembled WGS sequence"/>
</dbReference>
<comment type="similarity">
    <text evidence="1">Belongs to the STRIP family.</text>
</comment>
<evidence type="ECO:0000256" key="2">
    <source>
        <dbReference type="SAM" id="MobiDB-lite"/>
    </source>
</evidence>
<dbReference type="OrthoDB" id="18234at2759"/>
<feature type="domain" description="Far11/STRP N-terminal" evidence="3">
    <location>
        <begin position="5"/>
        <end position="309"/>
    </location>
</feature>
<feature type="compositionally biased region" description="Basic and acidic residues" evidence="2">
    <location>
        <begin position="289"/>
        <end position="299"/>
    </location>
</feature>
<dbReference type="InterPro" id="IPR012486">
    <property type="entry name" value="Far11/STRP_N"/>
</dbReference>
<dbReference type="InterPro" id="IPR040185">
    <property type="entry name" value="Far11/STRP"/>
</dbReference>
<gene>
    <name evidence="5" type="ORF">DGYR_LOCUS311</name>
</gene>
<feature type="region of interest" description="Disordered" evidence="2">
    <location>
        <begin position="288"/>
        <end position="313"/>
    </location>
</feature>
<dbReference type="PANTHER" id="PTHR13239:SF4">
    <property type="entry name" value="AT25231P"/>
    <property type="match status" value="1"/>
</dbReference>
<name>A0A7I8V5Z5_9ANNE</name>
<dbReference type="GO" id="GO:0005829">
    <property type="term" value="C:cytosol"/>
    <property type="evidence" value="ECO:0007669"/>
    <property type="project" value="TreeGrafter"/>
</dbReference>
<accession>A0A7I8V5Z5</accession>
<evidence type="ECO:0000313" key="5">
    <source>
        <dbReference type="EMBL" id="CAD5110958.1"/>
    </source>
</evidence>
<reference evidence="5 6" key="1">
    <citation type="submission" date="2020-08" db="EMBL/GenBank/DDBJ databases">
        <authorList>
            <person name="Hejnol A."/>
        </authorList>
    </citation>
    <scope>NUCLEOTIDE SEQUENCE [LARGE SCALE GENOMIC DNA]</scope>
</reference>
<dbReference type="GO" id="GO:0007010">
    <property type="term" value="P:cytoskeleton organization"/>
    <property type="evidence" value="ECO:0007669"/>
    <property type="project" value="TreeGrafter"/>
</dbReference>
<dbReference type="SMART" id="SM01293">
    <property type="entry name" value="DUF3402"/>
    <property type="match status" value="1"/>
</dbReference>
<organism evidence="5 6">
    <name type="scientific">Dimorphilus gyrociliatus</name>
    <dbReference type="NCBI Taxonomy" id="2664684"/>
    <lineage>
        <taxon>Eukaryota</taxon>
        <taxon>Metazoa</taxon>
        <taxon>Spiralia</taxon>
        <taxon>Lophotrochozoa</taxon>
        <taxon>Annelida</taxon>
        <taxon>Polychaeta</taxon>
        <taxon>Polychaeta incertae sedis</taxon>
        <taxon>Dinophilidae</taxon>
        <taxon>Dimorphilus</taxon>
    </lineage>
</organism>
<evidence type="ECO:0000259" key="3">
    <source>
        <dbReference type="SMART" id="SM01292"/>
    </source>
</evidence>